<keyword evidence="4 6" id="KW-0964">Secreted</keyword>
<keyword evidence="5" id="KW-0732">Signal</keyword>
<dbReference type="PANTHER" id="PTHR31232">
    <property type="match status" value="1"/>
</dbReference>
<dbReference type="Proteomes" id="UP001341840">
    <property type="component" value="Unassembled WGS sequence"/>
</dbReference>
<comment type="subcellular location">
    <subcellularLocation>
        <location evidence="1 6">Secreted</location>
    </subcellularLocation>
</comment>
<comment type="similarity">
    <text evidence="2 6">Belongs to the plant self-incompatibility (S1) protein family.</text>
</comment>
<name>A0ABU6QFW1_9FABA</name>
<gene>
    <name evidence="7" type="ORF">PIB30_039720</name>
</gene>
<dbReference type="InterPro" id="IPR010264">
    <property type="entry name" value="Self-incomp_S1"/>
</dbReference>
<evidence type="ECO:0000256" key="2">
    <source>
        <dbReference type="ARBA" id="ARBA00005581"/>
    </source>
</evidence>
<accession>A0ABU6QFW1</accession>
<keyword evidence="3 6" id="KW-0713">Self-incompatibility</keyword>
<evidence type="ECO:0000256" key="4">
    <source>
        <dbReference type="ARBA" id="ARBA00022525"/>
    </source>
</evidence>
<dbReference type="Pfam" id="PF05938">
    <property type="entry name" value="Self-incomp_S1"/>
    <property type="match status" value="1"/>
</dbReference>
<reference evidence="7 8" key="1">
    <citation type="journal article" date="2023" name="Plants (Basel)">
        <title>Bridging the Gap: Combining Genomics and Transcriptomics Approaches to Understand Stylosanthes scabra, an Orphan Legume from the Brazilian Caatinga.</title>
        <authorList>
            <person name="Ferreira-Neto J.R.C."/>
            <person name="da Silva M.D."/>
            <person name="Binneck E."/>
            <person name="de Melo N.F."/>
            <person name="da Silva R.H."/>
            <person name="de Melo A.L.T.M."/>
            <person name="Pandolfi V."/>
            <person name="Bustamante F.O."/>
            <person name="Brasileiro-Vidal A.C."/>
            <person name="Benko-Iseppon A.M."/>
        </authorList>
    </citation>
    <scope>NUCLEOTIDE SEQUENCE [LARGE SCALE GENOMIC DNA]</scope>
    <source>
        <tissue evidence="7">Leaves</tissue>
    </source>
</reference>
<evidence type="ECO:0000256" key="5">
    <source>
        <dbReference type="ARBA" id="ARBA00022729"/>
    </source>
</evidence>
<dbReference type="EMBL" id="JASCZI010000211">
    <property type="protein sequence ID" value="MED6110089.1"/>
    <property type="molecule type" value="Genomic_DNA"/>
</dbReference>
<proteinExistence type="inferred from homology"/>
<organism evidence="7 8">
    <name type="scientific">Stylosanthes scabra</name>
    <dbReference type="NCBI Taxonomy" id="79078"/>
    <lineage>
        <taxon>Eukaryota</taxon>
        <taxon>Viridiplantae</taxon>
        <taxon>Streptophyta</taxon>
        <taxon>Embryophyta</taxon>
        <taxon>Tracheophyta</taxon>
        <taxon>Spermatophyta</taxon>
        <taxon>Magnoliopsida</taxon>
        <taxon>eudicotyledons</taxon>
        <taxon>Gunneridae</taxon>
        <taxon>Pentapetalae</taxon>
        <taxon>rosids</taxon>
        <taxon>fabids</taxon>
        <taxon>Fabales</taxon>
        <taxon>Fabaceae</taxon>
        <taxon>Papilionoideae</taxon>
        <taxon>50 kb inversion clade</taxon>
        <taxon>dalbergioids sensu lato</taxon>
        <taxon>Dalbergieae</taxon>
        <taxon>Pterocarpus clade</taxon>
        <taxon>Stylosanthes</taxon>
    </lineage>
</organism>
<sequence>MLMVFLDQTHSRLKNQIWGTNNAFKYSKIVMVSKLPENRNCTTVEINNDIEVDLTVHCKSKTDDLGVRTLGPGIGFQFEFTPSIIIFARTLYYCSFQWPGDDKLHFLDVYDEDRWNCNLCSWRITRDGGRLNGGRLIGWNISPKS</sequence>
<evidence type="ECO:0000256" key="6">
    <source>
        <dbReference type="RuleBase" id="RU367044"/>
    </source>
</evidence>
<protein>
    <recommendedName>
        <fullName evidence="6">S-protein homolog</fullName>
    </recommendedName>
</protein>
<evidence type="ECO:0000256" key="3">
    <source>
        <dbReference type="ARBA" id="ARBA00022471"/>
    </source>
</evidence>
<dbReference type="PANTHER" id="PTHR31232:SF43">
    <property type="entry name" value="S-PROTEIN HOMOLOG 29-RELATED"/>
    <property type="match status" value="1"/>
</dbReference>
<comment type="caution">
    <text evidence="7">The sequence shown here is derived from an EMBL/GenBank/DDBJ whole genome shotgun (WGS) entry which is preliminary data.</text>
</comment>
<keyword evidence="8" id="KW-1185">Reference proteome</keyword>
<evidence type="ECO:0000313" key="7">
    <source>
        <dbReference type="EMBL" id="MED6110089.1"/>
    </source>
</evidence>
<evidence type="ECO:0000313" key="8">
    <source>
        <dbReference type="Proteomes" id="UP001341840"/>
    </source>
</evidence>
<evidence type="ECO:0000256" key="1">
    <source>
        <dbReference type="ARBA" id="ARBA00004613"/>
    </source>
</evidence>